<dbReference type="Gene3D" id="2.30.29.30">
    <property type="entry name" value="Pleckstrin-homology domain (PH domain)/Phosphotyrosine-binding domain (PTB)"/>
    <property type="match status" value="1"/>
</dbReference>
<gene>
    <name evidence="3" type="ORF">BGW38_003943</name>
</gene>
<dbReference type="InterPro" id="IPR000904">
    <property type="entry name" value="Sec7_dom"/>
</dbReference>
<evidence type="ECO:0000313" key="3">
    <source>
        <dbReference type="EMBL" id="KAF9579695.1"/>
    </source>
</evidence>
<feature type="compositionally biased region" description="Acidic residues" evidence="1">
    <location>
        <begin position="803"/>
        <end position="827"/>
    </location>
</feature>
<dbReference type="GO" id="GO:0005085">
    <property type="term" value="F:guanyl-nucleotide exchange factor activity"/>
    <property type="evidence" value="ECO:0007669"/>
    <property type="project" value="InterPro"/>
</dbReference>
<feature type="compositionally biased region" description="Polar residues" evidence="1">
    <location>
        <begin position="1"/>
        <end position="16"/>
    </location>
</feature>
<feature type="non-terminal residue" evidence="3">
    <location>
        <position position="1"/>
    </location>
</feature>
<proteinExistence type="predicted"/>
<dbReference type="InterPro" id="IPR023394">
    <property type="entry name" value="Sec7_C_sf"/>
</dbReference>
<dbReference type="Gene3D" id="1.10.220.20">
    <property type="match status" value="1"/>
</dbReference>
<dbReference type="EMBL" id="JAABOA010002566">
    <property type="protein sequence ID" value="KAF9579695.1"/>
    <property type="molecule type" value="Genomic_DNA"/>
</dbReference>
<dbReference type="SMART" id="SM00222">
    <property type="entry name" value="Sec7"/>
    <property type="match status" value="1"/>
</dbReference>
<dbReference type="Gene3D" id="1.10.1000.11">
    <property type="entry name" value="Arf Nucleotide-binding Site Opener,domain 2"/>
    <property type="match status" value="1"/>
</dbReference>
<protein>
    <recommendedName>
        <fullName evidence="2">SEC7 domain-containing protein</fullName>
    </recommendedName>
</protein>
<dbReference type="PANTHER" id="PTHR10663">
    <property type="entry name" value="GUANYL-NUCLEOTIDE EXCHANGE FACTOR"/>
    <property type="match status" value="1"/>
</dbReference>
<dbReference type="SUPFAM" id="SSF50729">
    <property type="entry name" value="PH domain-like"/>
    <property type="match status" value="1"/>
</dbReference>
<comment type="caution">
    <text evidence="3">The sequence shown here is derived from an EMBL/GenBank/DDBJ whole genome shotgun (WGS) entry which is preliminary data.</text>
</comment>
<dbReference type="PROSITE" id="PS50190">
    <property type="entry name" value="SEC7"/>
    <property type="match status" value="1"/>
</dbReference>
<feature type="region of interest" description="Disordered" evidence="1">
    <location>
        <begin position="1"/>
        <end position="34"/>
    </location>
</feature>
<dbReference type="OrthoDB" id="430364at2759"/>
<feature type="domain" description="SEC7" evidence="2">
    <location>
        <begin position="204"/>
        <end position="442"/>
    </location>
</feature>
<feature type="compositionally biased region" description="Acidic residues" evidence="1">
    <location>
        <begin position="845"/>
        <end position="861"/>
    </location>
</feature>
<evidence type="ECO:0000259" key="2">
    <source>
        <dbReference type="PROSITE" id="PS50190"/>
    </source>
</evidence>
<sequence length="861" mass="94272">LQPSLSGNSTPSTARSRSPDPDTLLPTHPHSHTAVRKTSVEFLQMAQNGIVTVGQSFPPLPPPPSGLPDQPRPRPKYTKQSSEKKIPRGVSSVIRLPPPLERKPVSLTNPPRKCVHQGQILQIVSSSNTKNRYLFLFNDILLIAKPMSEGLPSADSRFQVKDIIELKNIRLSLSRDKYDLKNREAGTMGNRKIPPILAEFIHTFDLNPALALNNFVQKRALHPDPISVAHLLYKTPELSKTQLALFLSHPSNRQVYKMFLDQCQFSGVVLDEALRILLHRLSLPSRASLQRTGSSERSTYSVDYLLDEFTKRWYEANANVVVFDASIAQKLVIAMIVLNAQLHGNEGARLVKDRDEVNALVRPRTASQPTTPTIPSIPTMGLDQSLHPHPPLQPPAPAGLDDLTAFPKPTRDSFVESFHLLDQQSIVPKDILYNIFSSISHQPLDIEAHPAGNSLAKTTTTTARKLKLVMVSPAQLPSRLSLKIPSDPITITVPVLDPRLVIHLSGRDLRCEPPVLEFGSHRSQSFRIVGLAPGRKTLTIQPVLRGEEEAPEQVYDFRGLASKQSITIERQFMRHTFQISLLNDLGTRRRYLFGATSSGEKDEWARVLTGCLHTAKGGRDASRLNEHASLEQAIGLQILKEVLLGVEASDEDELVPAPVSVPAEPGAHPIVQSTTTIGSPNSSELNGALGLGSTAHAQSSLIMNEGAQAATTTATRVAAAAAAAAIPITAAAATASMATTGSSPGAVADSWMCRMPRPGTSIPDRRGLEIIKLVEQNSLLSLMLGFMGALSRDRLERIRQSLAEDEEEYDDDDDDDDDDEEEEDEGEDMHHHEYDESEVGFSDGSESEVELTDESEGGTRT</sequence>
<dbReference type="SUPFAM" id="SSF48425">
    <property type="entry name" value="Sec7 domain"/>
    <property type="match status" value="1"/>
</dbReference>
<feature type="region of interest" description="Disordered" evidence="1">
    <location>
        <begin position="801"/>
        <end position="861"/>
    </location>
</feature>
<dbReference type="AlphaFoldDB" id="A0A9P6FS26"/>
<organism evidence="3 4">
    <name type="scientific">Lunasporangiospora selenospora</name>
    <dbReference type="NCBI Taxonomy" id="979761"/>
    <lineage>
        <taxon>Eukaryota</taxon>
        <taxon>Fungi</taxon>
        <taxon>Fungi incertae sedis</taxon>
        <taxon>Mucoromycota</taxon>
        <taxon>Mortierellomycotina</taxon>
        <taxon>Mortierellomycetes</taxon>
        <taxon>Mortierellales</taxon>
        <taxon>Mortierellaceae</taxon>
        <taxon>Lunasporangiospora</taxon>
    </lineage>
</organism>
<dbReference type="InterPro" id="IPR035999">
    <property type="entry name" value="Sec7_dom_sf"/>
</dbReference>
<dbReference type="GO" id="GO:0032012">
    <property type="term" value="P:regulation of ARF protein signal transduction"/>
    <property type="evidence" value="ECO:0007669"/>
    <property type="project" value="InterPro"/>
</dbReference>
<evidence type="ECO:0000256" key="1">
    <source>
        <dbReference type="SAM" id="MobiDB-lite"/>
    </source>
</evidence>
<reference evidence="3" key="1">
    <citation type="journal article" date="2020" name="Fungal Divers.">
        <title>Resolving the Mortierellaceae phylogeny through synthesis of multi-gene phylogenetics and phylogenomics.</title>
        <authorList>
            <person name="Vandepol N."/>
            <person name="Liber J."/>
            <person name="Desiro A."/>
            <person name="Na H."/>
            <person name="Kennedy M."/>
            <person name="Barry K."/>
            <person name="Grigoriev I.V."/>
            <person name="Miller A.N."/>
            <person name="O'Donnell K."/>
            <person name="Stajich J.E."/>
            <person name="Bonito G."/>
        </authorList>
    </citation>
    <scope>NUCLEOTIDE SEQUENCE</scope>
    <source>
        <strain evidence="3">KOD1015</strain>
    </source>
</reference>
<feature type="region of interest" description="Disordered" evidence="1">
    <location>
        <begin position="53"/>
        <end position="111"/>
    </location>
</feature>
<dbReference type="InterPro" id="IPR011993">
    <property type="entry name" value="PH-like_dom_sf"/>
</dbReference>
<name>A0A9P6FS26_9FUNG</name>
<dbReference type="Pfam" id="PF01369">
    <property type="entry name" value="Sec7"/>
    <property type="match status" value="1"/>
</dbReference>
<dbReference type="Proteomes" id="UP000780801">
    <property type="component" value="Unassembled WGS sequence"/>
</dbReference>
<evidence type="ECO:0000313" key="4">
    <source>
        <dbReference type="Proteomes" id="UP000780801"/>
    </source>
</evidence>
<accession>A0A9P6FS26</accession>
<keyword evidence="4" id="KW-1185">Reference proteome</keyword>